<dbReference type="Gene3D" id="3.90.550.10">
    <property type="entry name" value="Spore Coat Polysaccharide Biosynthesis Protein SpsA, Chain A"/>
    <property type="match status" value="1"/>
</dbReference>
<comment type="caution">
    <text evidence="3">The sequence shown here is derived from an EMBL/GenBank/DDBJ whole genome shotgun (WGS) entry which is preliminary data.</text>
</comment>
<dbReference type="SUPFAM" id="SSF53448">
    <property type="entry name" value="Nucleotide-diphospho-sugar transferases"/>
    <property type="match status" value="1"/>
</dbReference>
<feature type="transmembrane region" description="Helical" evidence="1">
    <location>
        <begin position="467"/>
        <end position="487"/>
    </location>
</feature>
<dbReference type="InterPro" id="IPR029044">
    <property type="entry name" value="Nucleotide-diphossugar_trans"/>
</dbReference>
<dbReference type="Proteomes" id="UP001525379">
    <property type="component" value="Unassembled WGS sequence"/>
</dbReference>
<dbReference type="PANTHER" id="PTHR43685:SF3">
    <property type="entry name" value="SLR2126 PROTEIN"/>
    <property type="match status" value="1"/>
</dbReference>
<feature type="domain" description="Glycosyltransferase 2-like" evidence="2">
    <location>
        <begin position="6"/>
        <end position="147"/>
    </location>
</feature>
<dbReference type="PANTHER" id="PTHR43685">
    <property type="entry name" value="GLYCOSYLTRANSFERASE"/>
    <property type="match status" value="1"/>
</dbReference>
<reference evidence="3 4" key="1">
    <citation type="submission" date="2022-04" db="EMBL/GenBank/DDBJ databases">
        <title>Human microbiome associated bacterial genomes.</title>
        <authorList>
            <person name="Sandstrom S."/>
            <person name="Salamzade R."/>
            <person name="Kalan L.R."/>
        </authorList>
    </citation>
    <scope>NUCLEOTIDE SEQUENCE [LARGE SCALE GENOMIC DNA]</scope>
    <source>
        <strain evidence="4">p3-SID1799</strain>
    </source>
</reference>
<dbReference type="RefSeq" id="WP_260103550.1">
    <property type="nucleotide sequence ID" value="NZ_JALXSQ010000001.1"/>
</dbReference>
<feature type="transmembrane region" description="Helical" evidence="1">
    <location>
        <begin position="687"/>
        <end position="711"/>
    </location>
</feature>
<gene>
    <name evidence="3" type="ORF">M3D15_00090</name>
</gene>
<accession>A0ABT2HTW2</accession>
<keyword evidence="1" id="KW-0472">Membrane</keyword>
<dbReference type="Pfam" id="PF00535">
    <property type="entry name" value="Glycos_transf_2"/>
    <property type="match status" value="1"/>
</dbReference>
<feature type="transmembrane region" description="Helical" evidence="1">
    <location>
        <begin position="718"/>
        <end position="738"/>
    </location>
</feature>
<keyword evidence="1" id="KW-1133">Transmembrane helix</keyword>
<feature type="transmembrane region" description="Helical" evidence="1">
    <location>
        <begin position="252"/>
        <end position="273"/>
    </location>
</feature>
<evidence type="ECO:0000313" key="3">
    <source>
        <dbReference type="EMBL" id="MCT2041747.1"/>
    </source>
</evidence>
<proteinExistence type="predicted"/>
<dbReference type="InterPro" id="IPR050834">
    <property type="entry name" value="Glycosyltransf_2"/>
</dbReference>
<keyword evidence="1" id="KW-0812">Transmembrane</keyword>
<feature type="transmembrane region" description="Helical" evidence="1">
    <location>
        <begin position="630"/>
        <end position="650"/>
    </location>
</feature>
<name>A0ABT2HTW2_9MICO</name>
<dbReference type="EMBL" id="JALXSQ010000001">
    <property type="protein sequence ID" value="MCT2041747.1"/>
    <property type="molecule type" value="Genomic_DNA"/>
</dbReference>
<feature type="transmembrane region" description="Helical" evidence="1">
    <location>
        <begin position="518"/>
        <end position="546"/>
    </location>
</feature>
<organism evidence="3 4">
    <name type="scientific">Pseudoclavibacter albus</name>
    <dbReference type="NCBI Taxonomy" id="272241"/>
    <lineage>
        <taxon>Bacteria</taxon>
        <taxon>Bacillati</taxon>
        <taxon>Actinomycetota</taxon>
        <taxon>Actinomycetes</taxon>
        <taxon>Micrococcales</taxon>
        <taxon>Microbacteriaceae</taxon>
        <taxon>Pseudoclavibacter</taxon>
    </lineage>
</organism>
<dbReference type="InterPro" id="IPR001173">
    <property type="entry name" value="Glyco_trans_2-like"/>
</dbReference>
<keyword evidence="4" id="KW-1185">Reference proteome</keyword>
<sequence length="986" mass="104548">MRAAVTVILVARNGAHILDRTISAVEAQTRAPERIAMVNIDSRDGTREIMRRAEPDLLLSLPEDTGFGDAVREAALELDGLDGGEEGWLWLLGADNSPEHDALEQLMATVERNPSLQVTGPKQVRRDDPAVIVEYGQTMTNNGASVVLHQGELDQGQFERLSDVLAVGAGGMLVRRSVWRELGGFDPGLPVVDDALDFCQRVWLGGGRVLLTPTARVERDGNPETLLSPSGERMSASQRIFERRKAELHRRLSSSTAFGFILHWLGLVPMAFLRSGWNLLRKLPGRIIPEFAAAFAVAFGRTGAWGARRRFSEYLSEPRTAIDRLRTTPAEQRKQRELRAEQLRARAQGTKQHVDFLATGGAWVVLLGLVASVAMHLPIMDAGALTGGALLPISPDVVELWGNTGYGVRDEGLGAMGPADPFTLVLALLGTVTFWQPSLAVVGLWLLALPLAGLGAWMLAARLTARPWLRAVAGIAWMAAPPLLVALNEGRITAVIVHVVLPWLILAGMQAIETWRAVATLALLSAVVAAAAPSLIPALVLLWLLSMTMGRAHWRRQLIVPVPALVLFAPLVVSQFNRGGLAGLLRIFADPGLAVASKPVTGPAAFLGFPVVDFGGWVDTLASAGVAFEAPLVLAMLAVPVAIAAGLGVISAQFRTAAMGLVIALCGAATVVLAAKLELQSIGQAPVTLWLGSAQSLMLLGLGGMALAGLASLRRAGAGILGSLMLLSMIVTAMPPALAQTFSTSLVEAGSTNTVPAIVQAQGTVEHRVGTLILTPSDGGTLRIVLDRGTGETLDAQSTLRTTAERLSPEQERLASLVGELVSDYAEAPTSELHAFGVSYILLAPAEADASDLRMRLSTSLDANGALAPAGSSVHGTLWQVSNATLAPADPEMSAHLAAGNLGTWQGRLILAVQLFVLLVTLLLALPTGSLEADAALAERPVHRRWAWLDGELTAAHRPMDYGDVAGERVDAYEPDDQDREEGISL</sequence>
<feature type="transmembrane region" description="Helical" evidence="1">
    <location>
        <begin position="657"/>
        <end position="675"/>
    </location>
</feature>
<evidence type="ECO:0000256" key="1">
    <source>
        <dbReference type="SAM" id="Phobius"/>
    </source>
</evidence>
<feature type="transmembrane region" description="Helical" evidence="1">
    <location>
        <begin position="442"/>
        <end position="461"/>
    </location>
</feature>
<feature type="transmembrane region" description="Helical" evidence="1">
    <location>
        <begin position="494"/>
        <end position="512"/>
    </location>
</feature>
<feature type="transmembrane region" description="Helical" evidence="1">
    <location>
        <begin position="356"/>
        <end position="377"/>
    </location>
</feature>
<feature type="transmembrane region" description="Helical" evidence="1">
    <location>
        <begin position="558"/>
        <end position="576"/>
    </location>
</feature>
<protein>
    <submittedName>
        <fullName evidence="3">Glycosyltransferase family 2 protein</fullName>
    </submittedName>
</protein>
<feature type="transmembrane region" description="Helical" evidence="1">
    <location>
        <begin position="415"/>
        <end position="435"/>
    </location>
</feature>
<evidence type="ECO:0000259" key="2">
    <source>
        <dbReference type="Pfam" id="PF00535"/>
    </source>
</evidence>
<evidence type="ECO:0000313" key="4">
    <source>
        <dbReference type="Proteomes" id="UP001525379"/>
    </source>
</evidence>